<evidence type="ECO:0000313" key="1">
    <source>
        <dbReference type="EMBL" id="GBP02952.1"/>
    </source>
</evidence>
<gene>
    <name evidence="1" type="ORF">EVAR_101297_1</name>
</gene>
<dbReference type="Proteomes" id="UP000299102">
    <property type="component" value="Unassembled WGS sequence"/>
</dbReference>
<dbReference type="EMBL" id="BGZK01003608">
    <property type="protein sequence ID" value="GBP02952.1"/>
    <property type="molecule type" value="Genomic_DNA"/>
</dbReference>
<organism evidence="1 2">
    <name type="scientific">Eumeta variegata</name>
    <name type="common">Bagworm moth</name>
    <name type="synonym">Eumeta japonica</name>
    <dbReference type="NCBI Taxonomy" id="151549"/>
    <lineage>
        <taxon>Eukaryota</taxon>
        <taxon>Metazoa</taxon>
        <taxon>Ecdysozoa</taxon>
        <taxon>Arthropoda</taxon>
        <taxon>Hexapoda</taxon>
        <taxon>Insecta</taxon>
        <taxon>Pterygota</taxon>
        <taxon>Neoptera</taxon>
        <taxon>Endopterygota</taxon>
        <taxon>Lepidoptera</taxon>
        <taxon>Glossata</taxon>
        <taxon>Ditrysia</taxon>
        <taxon>Tineoidea</taxon>
        <taxon>Psychidae</taxon>
        <taxon>Oiketicinae</taxon>
        <taxon>Eumeta</taxon>
    </lineage>
</organism>
<sequence>MYEGVHLTLKRTEVGGVMNKNRRNAFIVLTMTPIDVSCFNMSSRRAHRNPDWWSSPSSSIIDRTDPIVYVTPGPCNCTTVVSKETVEDICVCKCIRRIISIRGPSQGLRSPKGPVAASPSKQALFERDELKNTLHPPTEYVFPSAANFVALTFLDDLRSF</sequence>
<evidence type="ECO:0000313" key="2">
    <source>
        <dbReference type="Proteomes" id="UP000299102"/>
    </source>
</evidence>
<keyword evidence="2" id="KW-1185">Reference proteome</keyword>
<comment type="caution">
    <text evidence="1">The sequence shown here is derived from an EMBL/GenBank/DDBJ whole genome shotgun (WGS) entry which is preliminary data.</text>
</comment>
<name>A0A4C1SLE2_EUMVA</name>
<accession>A0A4C1SLE2</accession>
<protein>
    <submittedName>
        <fullName evidence="1">Uncharacterized protein</fullName>
    </submittedName>
</protein>
<dbReference type="AlphaFoldDB" id="A0A4C1SLE2"/>
<reference evidence="1 2" key="1">
    <citation type="journal article" date="2019" name="Commun. Biol.">
        <title>The bagworm genome reveals a unique fibroin gene that provides high tensile strength.</title>
        <authorList>
            <person name="Kono N."/>
            <person name="Nakamura H."/>
            <person name="Ohtoshi R."/>
            <person name="Tomita M."/>
            <person name="Numata K."/>
            <person name="Arakawa K."/>
        </authorList>
    </citation>
    <scope>NUCLEOTIDE SEQUENCE [LARGE SCALE GENOMIC DNA]</scope>
</reference>
<proteinExistence type="predicted"/>